<proteinExistence type="predicted"/>
<evidence type="ECO:0008006" key="4">
    <source>
        <dbReference type="Google" id="ProtNLM"/>
    </source>
</evidence>
<protein>
    <recommendedName>
        <fullName evidence="4">Retrotransposon gag domain-containing protein</fullName>
    </recommendedName>
</protein>
<evidence type="ECO:0000256" key="1">
    <source>
        <dbReference type="SAM" id="MobiDB-lite"/>
    </source>
</evidence>
<comment type="caution">
    <text evidence="2">The sequence shown here is derived from an EMBL/GenBank/DDBJ whole genome shotgun (WGS) entry which is preliminary data.</text>
</comment>
<dbReference type="OrthoDB" id="10070970at2759"/>
<reference evidence="2" key="1">
    <citation type="submission" date="2021-10" db="EMBL/GenBank/DDBJ databases">
        <title>Tropical sea cucumber genome reveals ecological adaptation and Cuvierian tubules defense mechanism.</title>
        <authorList>
            <person name="Chen T."/>
        </authorList>
    </citation>
    <scope>NUCLEOTIDE SEQUENCE</scope>
    <source>
        <strain evidence="2">Nanhai2018</strain>
        <tissue evidence="2">Muscle</tissue>
    </source>
</reference>
<organism evidence="2 3">
    <name type="scientific">Holothuria leucospilota</name>
    <name type="common">Black long sea cucumber</name>
    <name type="synonym">Mertensiothuria leucospilota</name>
    <dbReference type="NCBI Taxonomy" id="206669"/>
    <lineage>
        <taxon>Eukaryota</taxon>
        <taxon>Metazoa</taxon>
        <taxon>Echinodermata</taxon>
        <taxon>Eleutherozoa</taxon>
        <taxon>Echinozoa</taxon>
        <taxon>Holothuroidea</taxon>
        <taxon>Aspidochirotacea</taxon>
        <taxon>Aspidochirotida</taxon>
        <taxon>Holothuriidae</taxon>
        <taxon>Holothuria</taxon>
    </lineage>
</organism>
<feature type="compositionally biased region" description="Basic and acidic residues" evidence="1">
    <location>
        <begin position="218"/>
        <end position="243"/>
    </location>
</feature>
<accession>A0A9Q1CR59</accession>
<keyword evidence="3" id="KW-1185">Reference proteome</keyword>
<evidence type="ECO:0000313" key="2">
    <source>
        <dbReference type="EMBL" id="KAJ8049551.1"/>
    </source>
</evidence>
<gene>
    <name evidence="2" type="ORF">HOLleu_02337</name>
</gene>
<dbReference type="AlphaFoldDB" id="A0A9Q1CR59"/>
<sequence>MANDNLRTTDFLPSRFKGETINSDLARAHFLAFQDYLDAHNIAQPEDNAALLRITNTFKRTLEGQARLWIEGKQFQSFQELRTRFLARFSPSNSHFAKSQEFQALTYTAGDTAEVHLAKISKAAHMLQYNDDQIRDKFLSSLTTQCRSAVLMAAPMDAPLPLLVDKAQCYFDLQSSQNSTAIAVAADVMTTQDMREPTPQDKTIQSDMQDIVHRMEALESKFTKSEQPNEKSRSSRSRNREQRGNFAQNRRRSNNRFSNQRRRFNSIICDFCSRQGHTWRNCFERLNQTAQSYAQYEQNDFWQAPCQRTYQNFR</sequence>
<dbReference type="Proteomes" id="UP001152320">
    <property type="component" value="Chromosome 1"/>
</dbReference>
<feature type="compositionally biased region" description="Basic residues" evidence="1">
    <location>
        <begin position="249"/>
        <end position="259"/>
    </location>
</feature>
<feature type="region of interest" description="Disordered" evidence="1">
    <location>
        <begin position="218"/>
        <end position="259"/>
    </location>
</feature>
<dbReference type="EMBL" id="JAIZAY010000001">
    <property type="protein sequence ID" value="KAJ8049551.1"/>
    <property type="molecule type" value="Genomic_DNA"/>
</dbReference>
<evidence type="ECO:0000313" key="3">
    <source>
        <dbReference type="Proteomes" id="UP001152320"/>
    </source>
</evidence>
<name>A0A9Q1CR59_HOLLE</name>